<gene>
    <name evidence="3" type="ORF">POL68_16265</name>
</gene>
<feature type="compositionally biased region" description="Basic and acidic residues" evidence="1">
    <location>
        <begin position="9"/>
        <end position="27"/>
    </location>
</feature>
<dbReference type="GO" id="GO:0032259">
    <property type="term" value="P:methylation"/>
    <property type="evidence" value="ECO:0007669"/>
    <property type="project" value="UniProtKB-KW"/>
</dbReference>
<dbReference type="EMBL" id="JAQNDM010000002">
    <property type="protein sequence ID" value="MDC0710031.1"/>
    <property type="molecule type" value="Genomic_DNA"/>
</dbReference>
<sequence length="313" mass="34500">MPLLDGDPEDGHRGAPPRGDSRGDRGGGRLRRNVKAAQVRRELLPDQSPALLRELHLLTREGNLNADSLRKLKQVNHLVGLLRPAVEDVLARHPDATLVDAGSGNAYLGFILYELFLKEAPSGTLLSIEGRAELTERAKERAQRLGFTRMAFQTAHLEGATWPERIHLLTALHACDTATDDALLAAIQHNADHVAVVPCCQAQVATQLKGQRQEVEASLGMLFQHPWHRREFGSHLTNVVRALTLEAFGYQVTVTELTGWEHSLKNELILGRRVHRENRPARVKLEALLGSFGIQPKLTQALGVVPATRTPPA</sequence>
<dbReference type="SUPFAM" id="SSF53335">
    <property type="entry name" value="S-adenosyl-L-methionine-dependent methyltransferases"/>
    <property type="match status" value="1"/>
</dbReference>
<reference evidence="3 4" key="1">
    <citation type="submission" date="2022-11" db="EMBL/GenBank/DDBJ databases">
        <title>Minimal conservation of predation-associated metabolite biosynthetic gene clusters underscores biosynthetic potential of Myxococcota including descriptions for ten novel species: Archangium lansinium sp. nov., Myxococcus landrumus sp. nov., Nannocystis bai.</title>
        <authorList>
            <person name="Ahearne A."/>
            <person name="Stevens C."/>
            <person name="Dowd S."/>
        </authorList>
    </citation>
    <scope>NUCLEOTIDE SEQUENCE [LARGE SCALE GENOMIC DNA]</scope>
    <source>
        <strain evidence="3 4">NCWAL01</strain>
    </source>
</reference>
<dbReference type="RefSeq" id="WP_272146161.1">
    <property type="nucleotide sequence ID" value="NZ_JAQNDM010000002.1"/>
</dbReference>
<keyword evidence="3" id="KW-0489">Methyltransferase</keyword>
<evidence type="ECO:0000313" key="3">
    <source>
        <dbReference type="EMBL" id="MDC0710031.1"/>
    </source>
</evidence>
<evidence type="ECO:0000256" key="1">
    <source>
        <dbReference type="SAM" id="MobiDB-lite"/>
    </source>
</evidence>
<organism evidence="3 4">
    <name type="scientific">Stigmatella ashevillensis</name>
    <dbReference type="NCBI Taxonomy" id="2995309"/>
    <lineage>
        <taxon>Bacteria</taxon>
        <taxon>Pseudomonadati</taxon>
        <taxon>Myxococcota</taxon>
        <taxon>Myxococcia</taxon>
        <taxon>Myxococcales</taxon>
        <taxon>Cystobacterineae</taxon>
        <taxon>Archangiaceae</taxon>
        <taxon>Stigmatella</taxon>
    </lineage>
</organism>
<dbReference type="InterPro" id="IPR025714">
    <property type="entry name" value="Methyltranfer_dom"/>
</dbReference>
<keyword evidence="4" id="KW-1185">Reference proteome</keyword>
<dbReference type="GO" id="GO:0008168">
    <property type="term" value="F:methyltransferase activity"/>
    <property type="evidence" value="ECO:0007669"/>
    <property type="project" value="UniProtKB-KW"/>
</dbReference>
<name>A0ABT5D8Y1_9BACT</name>
<evidence type="ECO:0000259" key="2">
    <source>
        <dbReference type="Pfam" id="PF13679"/>
    </source>
</evidence>
<feature type="region of interest" description="Disordered" evidence="1">
    <location>
        <begin position="1"/>
        <end position="31"/>
    </location>
</feature>
<dbReference type="Pfam" id="PF13679">
    <property type="entry name" value="Methyltransf_32"/>
    <property type="match status" value="1"/>
</dbReference>
<dbReference type="PANTHER" id="PTHR13369">
    <property type="match status" value="1"/>
</dbReference>
<dbReference type="Proteomes" id="UP001221838">
    <property type="component" value="Unassembled WGS sequence"/>
</dbReference>
<keyword evidence="3" id="KW-0808">Transferase</keyword>
<protein>
    <submittedName>
        <fullName evidence="3">SAM-dependent methyltransferase</fullName>
    </submittedName>
</protein>
<dbReference type="InterPro" id="IPR029063">
    <property type="entry name" value="SAM-dependent_MTases_sf"/>
</dbReference>
<comment type="caution">
    <text evidence="3">The sequence shown here is derived from an EMBL/GenBank/DDBJ whole genome shotgun (WGS) entry which is preliminary data.</text>
</comment>
<accession>A0ABT5D8Y1</accession>
<proteinExistence type="predicted"/>
<evidence type="ECO:0000313" key="4">
    <source>
        <dbReference type="Proteomes" id="UP001221838"/>
    </source>
</evidence>
<dbReference type="Gene3D" id="3.40.50.150">
    <property type="entry name" value="Vaccinia Virus protein VP39"/>
    <property type="match status" value="1"/>
</dbReference>
<feature type="domain" description="Methyltransferase" evidence="2">
    <location>
        <begin position="70"/>
        <end position="207"/>
    </location>
</feature>
<dbReference type="PANTHER" id="PTHR13369:SF3">
    <property type="entry name" value="METHYLTRANSFERASE DOMAIN-CONTAINING PROTEIN"/>
    <property type="match status" value="1"/>
</dbReference>